<reference evidence="1 2" key="1">
    <citation type="submission" date="2019-02" db="EMBL/GenBank/DDBJ databases">
        <title>Arcanobacterium bovis sp. nov., isolated from the milk of a cow with mastitis.</title>
        <authorList>
            <person name="Sammra O."/>
            <person name="Foster G."/>
            <person name="Hassan A."/>
            <person name="Alssahen M."/>
            <person name="Laemmler C."/>
            <person name="Borowiak M."/>
            <person name="Malorny B."/>
            <person name="Abdulmawjood A."/>
        </authorList>
    </citation>
    <scope>NUCLEOTIDE SEQUENCE [LARGE SCALE GENOMIC DNA]</scope>
    <source>
        <strain evidence="1 2">C605018/01/1</strain>
    </source>
</reference>
<dbReference type="OrthoDB" id="4954868at2"/>
<dbReference type="AlphaFoldDB" id="A0A4Q9V2Z9"/>
<sequence>MWRTLRGMETTLHMQTLAESLLLIPHALGFKPVNALVVSCLLVEQSNEEQNSGMRYVPHGRALTGVEGDTDNDDAFGAIGPMIVLDIQRASSNPLAVASVLETIAEYKAKAVAVCWFGANLNAMAADRRAVECVLNLAMNIHEYLACQSIEDAMLGVFATDYISWIDFDDVNTEYLMGNHGEFDTLISQYGHSYSQLENTELSAELIYAGSALHFKDERAGCEAEGECSDCDIEVRRKAVLRALQEEEQYAAYEGRGSSANKNDSTFDDHSDTCDEHGAHLFGEENAHREVDTLWETVLGDLFRDGRGVGEYFAQLSAPTLAKLIVSLREIHTRDRLIVFAVDGTISAFSATDSAPLSDLLSQATTSTPIASRMDRIIELLMFIDALTPVQDVTAMATISYLYWWLGKGSMAFHTSRLALARKPDYSLAQLVSYAVEARLAPPWM</sequence>
<evidence type="ECO:0000313" key="2">
    <source>
        <dbReference type="Proteomes" id="UP000293036"/>
    </source>
</evidence>
<comment type="caution">
    <text evidence="1">The sequence shown here is derived from an EMBL/GenBank/DDBJ whole genome shotgun (WGS) entry which is preliminary data.</text>
</comment>
<keyword evidence="2" id="KW-1185">Reference proteome</keyword>
<accession>A0A4Q9V2Z9</accession>
<dbReference type="Proteomes" id="UP000293036">
    <property type="component" value="Unassembled WGS sequence"/>
</dbReference>
<gene>
    <name evidence="1" type="ORF">EZJ44_02760</name>
</gene>
<name>A0A4Q9V2Z9_9ACTO</name>
<dbReference type="EMBL" id="SJDT01000002">
    <property type="protein sequence ID" value="TBW22842.1"/>
    <property type="molecule type" value="Genomic_DNA"/>
</dbReference>
<organism evidence="1 2">
    <name type="scientific">Arcanobacterium bovis</name>
    <dbReference type="NCBI Taxonomy" id="2529275"/>
    <lineage>
        <taxon>Bacteria</taxon>
        <taxon>Bacillati</taxon>
        <taxon>Actinomycetota</taxon>
        <taxon>Actinomycetes</taxon>
        <taxon>Actinomycetales</taxon>
        <taxon>Actinomycetaceae</taxon>
        <taxon>Arcanobacterium</taxon>
    </lineage>
</organism>
<proteinExistence type="predicted"/>
<protein>
    <submittedName>
        <fullName evidence="1">DUF4192 family protein</fullName>
    </submittedName>
</protein>
<evidence type="ECO:0000313" key="1">
    <source>
        <dbReference type="EMBL" id="TBW22842.1"/>
    </source>
</evidence>